<keyword evidence="1 3" id="KW-0547">Nucleotide-binding</keyword>
<dbReference type="SMART" id="SM00382">
    <property type="entry name" value="AAA"/>
    <property type="match status" value="2"/>
</dbReference>
<dbReference type="PANTHER" id="PTHR22683">
    <property type="entry name" value="SPORULATION PROTEIN RELATED"/>
    <property type="match status" value="1"/>
</dbReference>
<evidence type="ECO:0000256" key="5">
    <source>
        <dbReference type="SAM" id="Phobius"/>
    </source>
</evidence>
<dbReference type="RefSeq" id="WP_286329366.1">
    <property type="nucleotide sequence ID" value="NZ_AP027734.1"/>
</dbReference>
<evidence type="ECO:0000313" key="7">
    <source>
        <dbReference type="EMBL" id="BDZ53595.1"/>
    </source>
</evidence>
<evidence type="ECO:0000256" key="2">
    <source>
        <dbReference type="ARBA" id="ARBA00022840"/>
    </source>
</evidence>
<evidence type="ECO:0000313" key="8">
    <source>
        <dbReference type="Proteomes" id="UP001321477"/>
    </source>
</evidence>
<feature type="domain" description="FtsK" evidence="6">
    <location>
        <begin position="373"/>
        <end position="557"/>
    </location>
</feature>
<name>A0ABM8GYM4_9MICO</name>
<evidence type="ECO:0000256" key="1">
    <source>
        <dbReference type="ARBA" id="ARBA00022741"/>
    </source>
</evidence>
<organism evidence="7 8">
    <name type="scientific">Agromyces marinus</name>
    <dbReference type="NCBI Taxonomy" id="1389020"/>
    <lineage>
        <taxon>Bacteria</taxon>
        <taxon>Bacillati</taxon>
        <taxon>Actinomycetota</taxon>
        <taxon>Actinomycetes</taxon>
        <taxon>Micrococcales</taxon>
        <taxon>Microbacteriaceae</taxon>
        <taxon>Agromyces</taxon>
    </lineage>
</organism>
<accession>A0ABM8GYM4</accession>
<keyword evidence="5" id="KW-0812">Transmembrane</keyword>
<dbReference type="InterPro" id="IPR003593">
    <property type="entry name" value="AAA+_ATPase"/>
</dbReference>
<keyword evidence="5" id="KW-1133">Transmembrane helix</keyword>
<dbReference type="EMBL" id="AP027734">
    <property type="protein sequence ID" value="BDZ53595.1"/>
    <property type="molecule type" value="Genomic_DNA"/>
</dbReference>
<dbReference type="InterPro" id="IPR027417">
    <property type="entry name" value="P-loop_NTPase"/>
</dbReference>
<dbReference type="InterPro" id="IPR050206">
    <property type="entry name" value="FtsK/SpoIIIE/SftA"/>
</dbReference>
<keyword evidence="8" id="KW-1185">Reference proteome</keyword>
<dbReference type="SUPFAM" id="SSF52540">
    <property type="entry name" value="P-loop containing nucleoside triphosphate hydrolases"/>
    <property type="match status" value="2"/>
</dbReference>
<gene>
    <name evidence="7" type="ORF">GCM10025870_06680</name>
</gene>
<evidence type="ECO:0000256" key="3">
    <source>
        <dbReference type="PROSITE-ProRule" id="PRU00289"/>
    </source>
</evidence>
<dbReference type="Gene3D" id="3.40.50.300">
    <property type="entry name" value="P-loop containing nucleotide triphosphate hydrolases"/>
    <property type="match status" value="2"/>
</dbReference>
<sequence>MAWSHDGCRGARARGTALAQPPTEPARPPRPGFPWIAAAAPVAGAFAIWAITGSALALAFAALGPLVALASMLDARRSARRDRRAHTRERLAALQRLRDEIARRHDLERAAAWSAAPTARALQGRGVPAWGPNLPGRVVVGSGVVASRVAIERAQRSEPDADDLLAVASRLTDAPVRVDLRGGIGFVGPIALARAAARASVMQVAATIDPSACILRPDGDAWAWVDELPHATRPGSSVRVRIVDRVEESRCDPGRADAAASEPSETVLAVAEQVGELPPGVGAIIRTATTRGGVLHVDGARPEPIRPEYLSEAEAREAAGRLASIARRAGIAASARALPERVELGSLLEPAGLAPRDGADRARLPATFLAGGSGPVEIDLVAGPHAIVAGTSGSGKSELLVAWITAMAAARPPDRVAFLLVDFKGGAAFEPVAGLPHVAGAVTDLDEDEAQRAVTSLRAELRHRERVLADSGAREISAVPPSVVLPRLVVVIDEFQAMIERFPELGSAVADIAARGRSLGVHLILSAQRPNGVVREQVSANCGIRMSLRVLQRADSVAVVGTDAAAHLDPSRPGRVMVDAGDARAVEAQSALADPDTIAAVAAGYAGAGPPRRPWLDRLPARIGVDDVDAVLSDADGVRSDGVRSDGPSGGSAGLVLGVADDPAEQRRRPVRWSPGVDGALLVLGSPGSGRSALLEAIAVQVEREHGPGAVVRLDGPPGRDWDRLTTLREAAVAAAGAADEVRLVVADDLDLRFAGWPDEHRFAALDAVEDLARAVRRSGPALAAAATRASALPPGLRDLLATHALLRHATRADLVHAGGDGGLHRGDAPPGSGQWNGLRAQFLHAARPPAPASDLTDAPALRLDGAACVAICSARPGPDAATIARILERGPTGGEAIRLADGPEAVARATAAFARGPAEVPVAVIGDGEAWTSNWALAATARARAHLIVHGGPAEYRALVRSSGLPPLLDGHRDQCWSVEPGEPAVRRTWPTG</sequence>
<feature type="transmembrane region" description="Helical" evidence="5">
    <location>
        <begin position="57"/>
        <end position="75"/>
    </location>
</feature>
<dbReference type="PROSITE" id="PS50901">
    <property type="entry name" value="FTSK"/>
    <property type="match status" value="1"/>
</dbReference>
<reference evidence="8" key="1">
    <citation type="journal article" date="2019" name="Int. J. Syst. Evol. Microbiol.">
        <title>The Global Catalogue of Microorganisms (GCM) 10K type strain sequencing project: providing services to taxonomists for standard genome sequencing and annotation.</title>
        <authorList>
            <consortium name="The Broad Institute Genomics Platform"/>
            <consortium name="The Broad Institute Genome Sequencing Center for Infectious Disease"/>
            <person name="Wu L."/>
            <person name="Ma J."/>
        </authorList>
    </citation>
    <scope>NUCLEOTIDE SEQUENCE [LARGE SCALE GENOMIC DNA]</scope>
    <source>
        <strain evidence="8">NBRC 109019</strain>
    </source>
</reference>
<dbReference type="CDD" id="cd01127">
    <property type="entry name" value="TrwB_TraG_TraD_VirD4"/>
    <property type="match status" value="1"/>
</dbReference>
<dbReference type="Proteomes" id="UP001321477">
    <property type="component" value="Chromosome"/>
</dbReference>
<feature type="region of interest" description="Disordered" evidence="4">
    <location>
        <begin position="1"/>
        <end position="30"/>
    </location>
</feature>
<evidence type="ECO:0000259" key="6">
    <source>
        <dbReference type="PROSITE" id="PS50901"/>
    </source>
</evidence>
<dbReference type="Pfam" id="PF01580">
    <property type="entry name" value="FtsK_SpoIIIE"/>
    <property type="match status" value="1"/>
</dbReference>
<dbReference type="PANTHER" id="PTHR22683:SF1">
    <property type="entry name" value="TYPE VII SECRETION SYSTEM PROTEIN ESSC"/>
    <property type="match status" value="1"/>
</dbReference>
<keyword evidence="2 3" id="KW-0067">ATP-binding</keyword>
<protein>
    <recommendedName>
        <fullName evidence="6">FtsK domain-containing protein</fullName>
    </recommendedName>
</protein>
<dbReference type="InterPro" id="IPR002543">
    <property type="entry name" value="FtsK_dom"/>
</dbReference>
<evidence type="ECO:0000256" key="4">
    <source>
        <dbReference type="SAM" id="MobiDB-lite"/>
    </source>
</evidence>
<keyword evidence="5" id="KW-0472">Membrane</keyword>
<feature type="binding site" evidence="3">
    <location>
        <begin position="390"/>
        <end position="397"/>
    </location>
    <ligand>
        <name>ATP</name>
        <dbReference type="ChEBI" id="CHEBI:30616"/>
    </ligand>
</feature>
<proteinExistence type="predicted"/>